<evidence type="ECO:0000313" key="2">
    <source>
        <dbReference type="EMBL" id="OGK16383.1"/>
    </source>
</evidence>
<reference evidence="2 3" key="1">
    <citation type="journal article" date="2016" name="Nat. Commun.">
        <title>Thousands of microbial genomes shed light on interconnected biogeochemical processes in an aquifer system.</title>
        <authorList>
            <person name="Anantharaman K."/>
            <person name="Brown C.T."/>
            <person name="Hug L.A."/>
            <person name="Sharon I."/>
            <person name="Castelle C.J."/>
            <person name="Probst A.J."/>
            <person name="Thomas B.C."/>
            <person name="Singh A."/>
            <person name="Wilkins M.J."/>
            <person name="Karaoz U."/>
            <person name="Brodie E.L."/>
            <person name="Williams K.H."/>
            <person name="Hubbard S.S."/>
            <person name="Banfield J.F."/>
        </authorList>
    </citation>
    <scope>NUCLEOTIDE SEQUENCE [LARGE SCALE GENOMIC DNA]</scope>
</reference>
<feature type="transmembrane region" description="Helical" evidence="1">
    <location>
        <begin position="149"/>
        <end position="166"/>
    </location>
</feature>
<organism evidence="2 3">
    <name type="scientific">Candidatus Roizmanbacteria bacterium RIFCSPHIGHO2_01_FULL_39_12c</name>
    <dbReference type="NCBI Taxonomy" id="1802031"/>
    <lineage>
        <taxon>Bacteria</taxon>
        <taxon>Candidatus Roizmaniibacteriota</taxon>
    </lineage>
</organism>
<feature type="transmembrane region" description="Helical" evidence="1">
    <location>
        <begin position="67"/>
        <end position="85"/>
    </location>
</feature>
<comment type="caution">
    <text evidence="2">The sequence shown here is derived from an EMBL/GenBank/DDBJ whole genome shotgun (WGS) entry which is preliminary data.</text>
</comment>
<keyword evidence="1" id="KW-1133">Transmembrane helix</keyword>
<feature type="transmembrane region" description="Helical" evidence="1">
    <location>
        <begin position="206"/>
        <end position="229"/>
    </location>
</feature>
<feature type="transmembrane region" description="Helical" evidence="1">
    <location>
        <begin position="305"/>
        <end position="325"/>
    </location>
</feature>
<feature type="transmembrane region" description="Helical" evidence="1">
    <location>
        <begin position="332"/>
        <end position="350"/>
    </location>
</feature>
<evidence type="ECO:0008006" key="4">
    <source>
        <dbReference type="Google" id="ProtNLM"/>
    </source>
</evidence>
<keyword evidence="1" id="KW-0472">Membrane</keyword>
<gene>
    <name evidence="2" type="ORF">A2774_02925</name>
</gene>
<proteinExistence type="predicted"/>
<dbReference type="Proteomes" id="UP000177208">
    <property type="component" value="Unassembled WGS sequence"/>
</dbReference>
<dbReference type="EMBL" id="MFZG01000023">
    <property type="protein sequence ID" value="OGK16383.1"/>
    <property type="molecule type" value="Genomic_DNA"/>
</dbReference>
<feature type="transmembrane region" description="Helical" evidence="1">
    <location>
        <begin position="178"/>
        <end position="200"/>
    </location>
</feature>
<feature type="transmembrane region" description="Helical" evidence="1">
    <location>
        <begin position="394"/>
        <end position="418"/>
    </location>
</feature>
<feature type="transmembrane region" description="Helical" evidence="1">
    <location>
        <begin position="362"/>
        <end position="382"/>
    </location>
</feature>
<dbReference type="AlphaFoldDB" id="A0A1F7GBQ6"/>
<feature type="transmembrane region" description="Helical" evidence="1">
    <location>
        <begin position="241"/>
        <end position="259"/>
    </location>
</feature>
<feature type="transmembrane region" description="Helical" evidence="1">
    <location>
        <begin position="105"/>
        <end position="129"/>
    </location>
</feature>
<name>A0A1F7GBQ6_9BACT</name>
<accession>A0A1F7GBQ6</accession>
<protein>
    <recommendedName>
        <fullName evidence="4">Glycosyltransferase RgtA/B/C/D-like domain-containing protein</fullName>
    </recommendedName>
</protein>
<sequence>MQKIKSILFILLLFLLVYTRFVNLTWGFPYPMHPDERNMAVAIQGLNCDPDLIGTKFEIRKCLNPHFFAYGQFPLYLGSGIAYFLKFWDGDPGTPIGFEEAVISLRIISAVSSILNVLVLLKIANLLIFNFQFSNSKNRSLDLNEISNFQIINFLVLIFSPFFIQFSHFGTTESLLMLFNTLIVYFSLKKALGLILYSRFLTLTSLISGMAIASKVSSVIFLLVPLILILDDQNLTKFKRFTQALYLISLTLVFSLIFAPHNFISFPEFLGALGYEGDVAFGLYRAFYTKQFELTSPILFQLEKIFPYALGWPIYIFSLSGFILLPFKKEFNILRLALLTGFLSNAFFYAKWTRFVSPILPLMLVFGILFIFRLCVAFYSLINSKFKTQNYPLLILNFMFYVSGFIMIFPGLAHLSIYQNPDVRFTASDWIYNNMPDGSYILSETANVVDLPVSTSNFQHPTSNYQYISFNFYDLDENPELQNQLDEHLAKADYIFIPSRRIFANHWCPENPQYSIINFQSIFNHQFLNMEDKCQYLRKKYPVLNEYYDKLSSGELGFEQVAQFDSFPEICLPYRLGCIEFNDENAEETWTVFDHPVFRIYKKDN</sequence>
<keyword evidence="1" id="KW-0812">Transmembrane</keyword>
<evidence type="ECO:0000313" key="3">
    <source>
        <dbReference type="Proteomes" id="UP000177208"/>
    </source>
</evidence>
<evidence type="ECO:0000256" key="1">
    <source>
        <dbReference type="SAM" id="Phobius"/>
    </source>
</evidence>